<dbReference type="Pfam" id="PF04519">
    <property type="entry name" value="Bactofilin"/>
    <property type="match status" value="1"/>
</dbReference>
<comment type="similarity">
    <text evidence="1">Belongs to the bactofilin family.</text>
</comment>
<dbReference type="PANTHER" id="PTHR35024:SF4">
    <property type="entry name" value="POLYMER-FORMING CYTOSKELETAL PROTEIN"/>
    <property type="match status" value="1"/>
</dbReference>
<feature type="compositionally biased region" description="Polar residues" evidence="2">
    <location>
        <begin position="134"/>
        <end position="150"/>
    </location>
</feature>
<dbReference type="PANTHER" id="PTHR35024">
    <property type="entry name" value="HYPOTHETICAL CYTOSOLIC PROTEIN"/>
    <property type="match status" value="1"/>
</dbReference>
<reference evidence="4" key="1">
    <citation type="submission" date="2017-12" db="EMBL/GenBank/DDBJ databases">
        <title>Draft genome sequence of Telmatospirillum siberiense 26-4b1T, an acidotolerant peatland alphaproteobacterium potentially involved in sulfur cycling.</title>
        <authorList>
            <person name="Hausmann B."/>
            <person name="Pjevac P."/>
            <person name="Schreck K."/>
            <person name="Herbold C.W."/>
            <person name="Daims H."/>
            <person name="Wagner M."/>
            <person name="Pester M."/>
            <person name="Loy A."/>
        </authorList>
    </citation>
    <scope>NUCLEOTIDE SEQUENCE [LARGE SCALE GENOMIC DNA]</scope>
    <source>
        <strain evidence="4">26-4b1</strain>
    </source>
</reference>
<sequence>MFSKGNKTASRRSTPSIIGGDCTFTGDILSEGEVQIDGRLEGDVRCRNLVIGEQGSVTGEISAEAVNVLGTVTGQITAQTVALARTARILGDITHDSLSVEVGAYVEGRFNRLPSETTSSIAASLAERELARSSAGQQALLTSQPESDTATSDKSEDHSGPGKVVLLGS</sequence>
<organism evidence="3 4">
    <name type="scientific">Telmatospirillum siberiense</name>
    <dbReference type="NCBI Taxonomy" id="382514"/>
    <lineage>
        <taxon>Bacteria</taxon>
        <taxon>Pseudomonadati</taxon>
        <taxon>Pseudomonadota</taxon>
        <taxon>Alphaproteobacteria</taxon>
        <taxon>Rhodospirillales</taxon>
        <taxon>Rhodospirillaceae</taxon>
        <taxon>Telmatospirillum</taxon>
    </lineage>
</organism>
<dbReference type="OrthoDB" id="5738271at2"/>
<dbReference type="AlphaFoldDB" id="A0A2N3PZS1"/>
<evidence type="ECO:0000256" key="2">
    <source>
        <dbReference type="SAM" id="MobiDB-lite"/>
    </source>
</evidence>
<proteinExistence type="inferred from homology"/>
<dbReference type="RefSeq" id="WP_101249440.1">
    <property type="nucleotide sequence ID" value="NZ_PIUM01000003.1"/>
</dbReference>
<evidence type="ECO:0000313" key="3">
    <source>
        <dbReference type="EMBL" id="PKU25895.1"/>
    </source>
</evidence>
<dbReference type="EMBL" id="PIUM01000003">
    <property type="protein sequence ID" value="PKU25895.1"/>
    <property type="molecule type" value="Genomic_DNA"/>
</dbReference>
<keyword evidence="4" id="KW-1185">Reference proteome</keyword>
<dbReference type="Proteomes" id="UP000233293">
    <property type="component" value="Unassembled WGS sequence"/>
</dbReference>
<name>A0A2N3PZS1_9PROT</name>
<comment type="caution">
    <text evidence="3">The sequence shown here is derived from an EMBL/GenBank/DDBJ whole genome shotgun (WGS) entry which is preliminary data.</text>
</comment>
<evidence type="ECO:0000313" key="4">
    <source>
        <dbReference type="Proteomes" id="UP000233293"/>
    </source>
</evidence>
<dbReference type="InterPro" id="IPR007607">
    <property type="entry name" value="BacA/B"/>
</dbReference>
<protein>
    <submittedName>
        <fullName evidence="3">Cell shape determination protein CcmA</fullName>
    </submittedName>
</protein>
<accession>A0A2N3PZS1</accession>
<evidence type="ECO:0000256" key="1">
    <source>
        <dbReference type="ARBA" id="ARBA00044755"/>
    </source>
</evidence>
<feature type="region of interest" description="Disordered" evidence="2">
    <location>
        <begin position="132"/>
        <end position="169"/>
    </location>
</feature>
<gene>
    <name evidence="3" type="ORF">CWS72_04920</name>
</gene>
<feature type="compositionally biased region" description="Basic and acidic residues" evidence="2">
    <location>
        <begin position="151"/>
        <end position="160"/>
    </location>
</feature>